<evidence type="ECO:0000256" key="3">
    <source>
        <dbReference type="ARBA" id="ARBA00022840"/>
    </source>
</evidence>
<accession>A0A6J1M935</accession>
<dbReference type="AlphaFoldDB" id="A0A6J1M935"/>
<keyword evidence="6" id="KW-1185">Reference proteome</keyword>
<evidence type="ECO:0000313" key="6">
    <source>
        <dbReference type="Proteomes" id="UP000504633"/>
    </source>
</evidence>
<proteinExistence type="predicted"/>
<evidence type="ECO:0000259" key="5">
    <source>
        <dbReference type="PROSITE" id="PS51194"/>
    </source>
</evidence>
<dbReference type="GO" id="GO:0016787">
    <property type="term" value="F:hydrolase activity"/>
    <property type="evidence" value="ECO:0007669"/>
    <property type="project" value="UniProtKB-KW"/>
</dbReference>
<dbReference type="Pfam" id="PF00271">
    <property type="entry name" value="Helicase_C"/>
    <property type="match status" value="1"/>
</dbReference>
<dbReference type="InterPro" id="IPR001650">
    <property type="entry name" value="Helicase_C-like"/>
</dbReference>
<dbReference type="InterPro" id="IPR014001">
    <property type="entry name" value="Helicase_ATP-bd"/>
</dbReference>
<dbReference type="GO" id="GO:0005524">
    <property type="term" value="F:ATP binding"/>
    <property type="evidence" value="ECO:0007669"/>
    <property type="project" value="UniProtKB-KW"/>
</dbReference>
<dbReference type="Pfam" id="PF00176">
    <property type="entry name" value="SNF2-rel_dom"/>
    <property type="match status" value="1"/>
</dbReference>
<keyword evidence="3" id="KW-0067">ATP-binding</keyword>
<dbReference type="PROSITE" id="PS51194">
    <property type="entry name" value="HELICASE_CTER"/>
    <property type="match status" value="1"/>
</dbReference>
<dbReference type="GO" id="GO:0005634">
    <property type="term" value="C:nucleus"/>
    <property type="evidence" value="ECO:0007669"/>
    <property type="project" value="TreeGrafter"/>
</dbReference>
<dbReference type="SMART" id="SM00487">
    <property type="entry name" value="DEXDc"/>
    <property type="match status" value="1"/>
</dbReference>
<evidence type="ECO:0000256" key="1">
    <source>
        <dbReference type="ARBA" id="ARBA00022741"/>
    </source>
</evidence>
<dbReference type="CDD" id="cd18793">
    <property type="entry name" value="SF2_C_SNF"/>
    <property type="match status" value="1"/>
</dbReference>
<name>A0A6J1M935_DROHY</name>
<dbReference type="Gene3D" id="3.40.50.300">
    <property type="entry name" value="P-loop containing nucleotide triphosphate hydrolases"/>
    <property type="match status" value="1"/>
</dbReference>
<keyword evidence="1" id="KW-0547">Nucleotide-binding</keyword>
<dbReference type="Gene3D" id="3.40.50.10810">
    <property type="entry name" value="Tandem AAA-ATPase domain"/>
    <property type="match status" value="1"/>
</dbReference>
<protein>
    <submittedName>
        <fullName evidence="7">Transcription termination factor 2-like</fullName>
    </submittedName>
</protein>
<dbReference type="InterPro" id="IPR038718">
    <property type="entry name" value="SNF2-like_sf"/>
</dbReference>
<evidence type="ECO:0000259" key="4">
    <source>
        <dbReference type="PROSITE" id="PS51192"/>
    </source>
</evidence>
<dbReference type="RefSeq" id="XP_023176785.2">
    <property type="nucleotide sequence ID" value="XM_023321017.2"/>
</dbReference>
<dbReference type="SUPFAM" id="SSF52540">
    <property type="entry name" value="P-loop containing nucleoside triphosphate hydrolases"/>
    <property type="match status" value="2"/>
</dbReference>
<gene>
    <name evidence="7" type="primary">LOC111603432</name>
</gene>
<dbReference type="KEGG" id="dhe:111603432"/>
<dbReference type="InterPro" id="IPR027417">
    <property type="entry name" value="P-loop_NTPase"/>
</dbReference>
<keyword evidence="2" id="KW-0378">Hydrolase</keyword>
<evidence type="ECO:0000313" key="7">
    <source>
        <dbReference type="RefSeq" id="XP_023176785.2"/>
    </source>
</evidence>
<reference evidence="7" key="1">
    <citation type="submission" date="2025-08" db="UniProtKB">
        <authorList>
            <consortium name="RefSeq"/>
        </authorList>
    </citation>
    <scope>IDENTIFICATION</scope>
    <source>
        <strain evidence="7">15085-1641.00</strain>
        <tissue evidence="7">Whole body</tissue>
    </source>
</reference>
<feature type="domain" description="Helicase C-terminal" evidence="5">
    <location>
        <begin position="347"/>
        <end position="503"/>
    </location>
</feature>
<dbReference type="GeneID" id="111603432"/>
<dbReference type="PROSITE" id="PS51192">
    <property type="entry name" value="HELICASE_ATP_BIND_1"/>
    <property type="match status" value="1"/>
</dbReference>
<dbReference type="InterPro" id="IPR050628">
    <property type="entry name" value="SNF2_RAD54_helicase_TF"/>
</dbReference>
<dbReference type="GO" id="GO:0008094">
    <property type="term" value="F:ATP-dependent activity, acting on DNA"/>
    <property type="evidence" value="ECO:0007669"/>
    <property type="project" value="TreeGrafter"/>
</dbReference>
<dbReference type="InterPro" id="IPR049730">
    <property type="entry name" value="SNF2/RAD54-like_C"/>
</dbReference>
<dbReference type="InterPro" id="IPR000330">
    <property type="entry name" value="SNF2_N"/>
</dbReference>
<dbReference type="Proteomes" id="UP000504633">
    <property type="component" value="Unplaced"/>
</dbReference>
<organism evidence="6 7">
    <name type="scientific">Drosophila hydei</name>
    <name type="common">Fruit fly</name>
    <dbReference type="NCBI Taxonomy" id="7224"/>
    <lineage>
        <taxon>Eukaryota</taxon>
        <taxon>Metazoa</taxon>
        <taxon>Ecdysozoa</taxon>
        <taxon>Arthropoda</taxon>
        <taxon>Hexapoda</taxon>
        <taxon>Insecta</taxon>
        <taxon>Pterygota</taxon>
        <taxon>Neoptera</taxon>
        <taxon>Endopterygota</taxon>
        <taxon>Diptera</taxon>
        <taxon>Brachycera</taxon>
        <taxon>Muscomorpha</taxon>
        <taxon>Ephydroidea</taxon>
        <taxon>Drosophilidae</taxon>
        <taxon>Drosophila</taxon>
    </lineage>
</organism>
<feature type="domain" description="Helicase ATP-binding" evidence="4">
    <location>
        <begin position="55"/>
        <end position="223"/>
    </location>
</feature>
<sequence>MPPNWGDSLFIRHNQEVIEELNNSSVGSSILTRRISSVNVELNEYHIHALAWMDMCERESPFGGILADERGLDNTLTIIAWLLIKKEENQKAEASEYNAETLIICEKTVLDQWIKRITDVVGDRLNVYKFYDRDRDINSIYGKDIVITTYKTVTYDRKANNRLFAINWRRLVLDDAKAIKNTRSQLSISISALRSRSRWAVTGAPIQNSENDFKALLSFVCRDPIVTDRRLCLRRTISDLQRNGQLQQFPQIRREEIRIKLNVNERILYDKVRDKLNQEGEGSSIIDVVQVKELQLLCSHPYLIRSLKIIQQDMSGTQGNFDASDTSDDNVLSLKNPIFRLDYVSTKIRKAIETINQCVLHTNSKIIVASQSTKLLDILKFHLGTDSNRQLEIMMLTGITPQKNISKIVRDFNESLRPCVLLLSSKLAESNLNLDGAKYLMNMDLHWNSNLEVESLIYRLSQENERVVFYQFVCLSSVDDRLQQVQQSKFRLAYNYLRSRTISRVRRVIEFFHNFFLQL</sequence>
<dbReference type="OrthoDB" id="9993242at2759"/>
<dbReference type="PANTHER" id="PTHR45626:SF50">
    <property type="entry name" value="TRANSCRIPTION TERMINATION FACTOR 2"/>
    <property type="match status" value="1"/>
</dbReference>
<dbReference type="PANTHER" id="PTHR45626">
    <property type="entry name" value="TRANSCRIPTION TERMINATION FACTOR 2-RELATED"/>
    <property type="match status" value="1"/>
</dbReference>
<evidence type="ECO:0000256" key="2">
    <source>
        <dbReference type="ARBA" id="ARBA00022801"/>
    </source>
</evidence>
<dbReference type="GO" id="GO:0006281">
    <property type="term" value="P:DNA repair"/>
    <property type="evidence" value="ECO:0007669"/>
    <property type="project" value="TreeGrafter"/>
</dbReference>